<dbReference type="AlphaFoldDB" id="A0A0N0ZUM2"/>
<name>A0A0N0ZUM2_CHRID</name>
<comment type="caution">
    <text evidence="2">The sequence shown here is derived from an EMBL/GenBank/DDBJ whole genome shotgun (WGS) entry which is preliminary data.</text>
</comment>
<evidence type="ECO:0000259" key="1">
    <source>
        <dbReference type="Pfam" id="PF09994"/>
    </source>
</evidence>
<feature type="domain" description="T6SS Phospholipase effector Tle1-like catalytic" evidence="1">
    <location>
        <begin position="11"/>
        <end position="129"/>
    </location>
</feature>
<gene>
    <name evidence="2" type="ORF">AOB46_20230</name>
</gene>
<organism evidence="2 3">
    <name type="scientific">Chryseobacterium indologenes</name>
    <name type="common">Flavobacterium indologenes</name>
    <dbReference type="NCBI Taxonomy" id="253"/>
    <lineage>
        <taxon>Bacteria</taxon>
        <taxon>Pseudomonadati</taxon>
        <taxon>Bacteroidota</taxon>
        <taxon>Flavobacteriia</taxon>
        <taxon>Flavobacteriales</taxon>
        <taxon>Weeksellaceae</taxon>
        <taxon>Chryseobacterium group</taxon>
        <taxon>Chryseobacterium</taxon>
    </lineage>
</organism>
<reference evidence="2 3" key="1">
    <citation type="journal article" date="2015" name="Genom Data">
        <title>Draft genome sequence of a multidrug-resistant Chryseobacterium indologenes isolate from Malaysia.</title>
        <authorList>
            <person name="Yu C.Y."/>
            <person name="Ang G.Y."/>
            <person name="Cheng H.J."/>
            <person name="Cheong Y.M."/>
            <person name="Yin W.F."/>
            <person name="Chan K.G."/>
        </authorList>
    </citation>
    <scope>NUCLEOTIDE SEQUENCE [LARGE SCALE GENOMIC DNA]</scope>
    <source>
        <strain evidence="2 3">CI_885</strain>
    </source>
</reference>
<evidence type="ECO:0000313" key="3">
    <source>
        <dbReference type="Proteomes" id="UP000037953"/>
    </source>
</evidence>
<evidence type="ECO:0000313" key="2">
    <source>
        <dbReference type="EMBL" id="KPE49317.1"/>
    </source>
</evidence>
<accession>A0A0N0ZUM2</accession>
<dbReference type="InterPro" id="IPR018712">
    <property type="entry name" value="Tle1-like_cat"/>
</dbReference>
<dbReference type="OrthoDB" id="4378831at2"/>
<dbReference type="Pfam" id="PF09994">
    <property type="entry name" value="T6SS_Tle1-like_cat"/>
    <property type="match status" value="2"/>
</dbReference>
<proteinExistence type="predicted"/>
<dbReference type="PANTHER" id="PTHR33840:SF1">
    <property type="entry name" value="TLE1 PHOSPHOLIPASE DOMAIN-CONTAINING PROTEIN"/>
    <property type="match status" value="1"/>
</dbReference>
<dbReference type="RefSeq" id="WP_062702786.1">
    <property type="nucleotide sequence ID" value="NZ_LJOD01000019.1"/>
</dbReference>
<dbReference type="PATRIC" id="fig|253.9.peg.2017"/>
<dbReference type="Proteomes" id="UP000037953">
    <property type="component" value="Unassembled WGS sequence"/>
</dbReference>
<dbReference type="PANTHER" id="PTHR33840">
    <property type="match status" value="1"/>
</dbReference>
<sequence>MKNDGIVSVGIFFDGTGNNGINATSANMPAKNNESYQAAATNIYKLFNLFNGNHKLYVEGIGTLNGGEDRNFAMATCSNPPGEKGYSSDDKLQKAYDFVAHTINNTNRIYHFYIYGFSRGSMLARHFSNQILLQYPSASVKIKFLGVFDTVESKPFNTYMTNLPQETENALHLCAVNECRYFFPLTGFFETSGNMRDTKTETWDAVWKEIFVPGAHADVGGGYLEGPQSVYISTDFLNVQDLQDYVSDIRNAKTDAAGNKIWDSLLSEFQIEKGVMLAQAYVSRDKVYQDLSKVYGRLMLEETNRVALQIFSSDFKEDDFEIDAEKHPFLADFYAHVTDYVKNMQPDSQPVYDYSRFAKYTHISANFGLYSDEVLKRSTRDISAELINNGLNVPSSSSLDHENHTKVIMELHLPEDSFIPDFLYGTNVPNNDIWSRTIEMRRNKMKEESRR</sequence>
<feature type="domain" description="T6SS Phospholipase effector Tle1-like catalytic" evidence="1">
    <location>
        <begin position="137"/>
        <end position="226"/>
    </location>
</feature>
<dbReference type="EMBL" id="LJOD01000019">
    <property type="protein sequence ID" value="KPE49317.1"/>
    <property type="molecule type" value="Genomic_DNA"/>
</dbReference>
<reference evidence="3" key="2">
    <citation type="submission" date="2015-09" db="EMBL/GenBank/DDBJ databases">
        <title>Draft genome sequence of a multidrug-resistant Chryseobacterium indologenes isolate from Malaysia.</title>
        <authorList>
            <person name="Yu C.Y."/>
            <person name="Ang G.Y."/>
            <person name="Chan K.-G."/>
        </authorList>
    </citation>
    <scope>NUCLEOTIDE SEQUENCE [LARGE SCALE GENOMIC DNA]</scope>
    <source>
        <strain evidence="3">CI_885</strain>
    </source>
</reference>
<protein>
    <recommendedName>
        <fullName evidence="1">T6SS Phospholipase effector Tle1-like catalytic domain-containing protein</fullName>
    </recommendedName>
</protein>